<organism evidence="1">
    <name type="scientific">marine sediment metagenome</name>
    <dbReference type="NCBI Taxonomy" id="412755"/>
    <lineage>
        <taxon>unclassified sequences</taxon>
        <taxon>metagenomes</taxon>
        <taxon>ecological metagenomes</taxon>
    </lineage>
</organism>
<gene>
    <name evidence="1" type="ORF">LCGC14_1216000</name>
</gene>
<dbReference type="EMBL" id="LAZR01006359">
    <property type="protein sequence ID" value="KKM92685.1"/>
    <property type="molecule type" value="Genomic_DNA"/>
</dbReference>
<protein>
    <submittedName>
        <fullName evidence="1">Uncharacterized protein</fullName>
    </submittedName>
</protein>
<evidence type="ECO:0000313" key="1">
    <source>
        <dbReference type="EMBL" id="KKM92685.1"/>
    </source>
</evidence>
<proteinExistence type="predicted"/>
<reference evidence="1" key="1">
    <citation type="journal article" date="2015" name="Nature">
        <title>Complex archaea that bridge the gap between prokaryotes and eukaryotes.</title>
        <authorList>
            <person name="Spang A."/>
            <person name="Saw J.H."/>
            <person name="Jorgensen S.L."/>
            <person name="Zaremba-Niedzwiedzka K."/>
            <person name="Martijn J."/>
            <person name="Lind A.E."/>
            <person name="van Eijk R."/>
            <person name="Schleper C."/>
            <person name="Guy L."/>
            <person name="Ettema T.J."/>
        </authorList>
    </citation>
    <scope>NUCLEOTIDE SEQUENCE</scope>
</reference>
<comment type="caution">
    <text evidence="1">The sequence shown here is derived from an EMBL/GenBank/DDBJ whole genome shotgun (WGS) entry which is preliminary data.</text>
</comment>
<name>A0A0F9NUY7_9ZZZZ</name>
<accession>A0A0F9NUY7</accession>
<sequence>MVKVKDIEKLMDDFMVEPEEKFSDIKRYLLSEFKWRVDPLKKSQFMIRGIPIDDNKILGDILKTYLPEEVLVLKEI</sequence>
<dbReference type="AlphaFoldDB" id="A0A0F9NUY7"/>